<name>A0A224Y2Y2_9HEMI</name>
<feature type="chain" id="PRO_5012578570" evidence="1">
    <location>
        <begin position="24"/>
        <end position="95"/>
    </location>
</feature>
<protein>
    <submittedName>
        <fullName evidence="2">Putative secreted protein</fullName>
    </submittedName>
</protein>
<dbReference type="AlphaFoldDB" id="A0A224Y2Y2"/>
<reference evidence="2" key="1">
    <citation type="journal article" date="2018" name="PLoS Negl. Trop. Dis.">
        <title>An insight into the salivary gland and fat body transcriptome of Panstrongylus lignarius (Hemiptera: Heteroptera), the main vector of Chagas disease in Peru.</title>
        <authorList>
            <person name="Nevoa J.C."/>
            <person name="Mendes M.T."/>
            <person name="da Silva M.V."/>
            <person name="Soares S.C."/>
            <person name="Oliveira C.J.F."/>
            <person name="Ribeiro J.M.C."/>
        </authorList>
    </citation>
    <scope>NUCLEOTIDE SEQUENCE</scope>
</reference>
<evidence type="ECO:0000313" key="2">
    <source>
        <dbReference type="EMBL" id="JAW15013.1"/>
    </source>
</evidence>
<dbReference type="EMBL" id="GFTR01001413">
    <property type="protein sequence ID" value="JAW15013.1"/>
    <property type="molecule type" value="Transcribed_RNA"/>
</dbReference>
<evidence type="ECO:0000256" key="1">
    <source>
        <dbReference type="SAM" id="SignalP"/>
    </source>
</evidence>
<proteinExistence type="predicted"/>
<sequence>MKLLLIATIALICCNKTIQKADGQIHPDKPLTEDHHTKPLAAEEDVGPFKSANDTPDTYNSIVHNDCQYNNYQIKHFPIMIFTLTVSMIRLAITH</sequence>
<accession>A0A224Y2Y2</accession>
<organism evidence="2">
    <name type="scientific">Panstrongylus lignarius</name>
    <dbReference type="NCBI Taxonomy" id="156445"/>
    <lineage>
        <taxon>Eukaryota</taxon>
        <taxon>Metazoa</taxon>
        <taxon>Ecdysozoa</taxon>
        <taxon>Arthropoda</taxon>
        <taxon>Hexapoda</taxon>
        <taxon>Insecta</taxon>
        <taxon>Pterygota</taxon>
        <taxon>Neoptera</taxon>
        <taxon>Paraneoptera</taxon>
        <taxon>Hemiptera</taxon>
        <taxon>Heteroptera</taxon>
        <taxon>Panheteroptera</taxon>
        <taxon>Cimicomorpha</taxon>
        <taxon>Reduviidae</taxon>
        <taxon>Triatominae</taxon>
        <taxon>Panstrongylus</taxon>
    </lineage>
</organism>
<feature type="signal peptide" evidence="1">
    <location>
        <begin position="1"/>
        <end position="23"/>
    </location>
</feature>
<keyword evidence="1" id="KW-0732">Signal</keyword>